<dbReference type="Proteomes" id="UP000735302">
    <property type="component" value="Unassembled WGS sequence"/>
</dbReference>
<evidence type="ECO:0000313" key="8">
    <source>
        <dbReference type="Proteomes" id="UP000735302"/>
    </source>
</evidence>
<keyword evidence="8" id="KW-1185">Reference proteome</keyword>
<dbReference type="GO" id="GO:0004806">
    <property type="term" value="F:triacylglycerol lipase activity"/>
    <property type="evidence" value="ECO:0007669"/>
    <property type="project" value="InterPro"/>
</dbReference>
<feature type="domain" description="Lipase" evidence="6">
    <location>
        <begin position="94"/>
        <end position="233"/>
    </location>
</feature>
<dbReference type="PRINTS" id="PR00823">
    <property type="entry name" value="PANCLIPASE"/>
</dbReference>
<proteinExistence type="inferred from homology"/>
<comment type="subcellular location">
    <subcellularLocation>
        <location evidence="1">Secreted</location>
    </subcellularLocation>
</comment>
<accession>A0AAV3ZMN8</accession>
<dbReference type="InterPro" id="IPR029058">
    <property type="entry name" value="AB_hydrolase_fold"/>
</dbReference>
<dbReference type="InterPro" id="IPR000734">
    <property type="entry name" value="TAG_lipase"/>
</dbReference>
<evidence type="ECO:0000256" key="5">
    <source>
        <dbReference type="RuleBase" id="RU004262"/>
    </source>
</evidence>
<dbReference type="PRINTS" id="PR00821">
    <property type="entry name" value="TAGLIPASE"/>
</dbReference>
<dbReference type="SUPFAM" id="SSF53474">
    <property type="entry name" value="alpha/beta-Hydrolases"/>
    <property type="match status" value="1"/>
</dbReference>
<evidence type="ECO:0000259" key="6">
    <source>
        <dbReference type="Pfam" id="PF00151"/>
    </source>
</evidence>
<evidence type="ECO:0000313" key="7">
    <source>
        <dbReference type="EMBL" id="GFN97245.1"/>
    </source>
</evidence>
<keyword evidence="3" id="KW-0964">Secreted</keyword>
<reference evidence="7 8" key="1">
    <citation type="journal article" date="2021" name="Elife">
        <title>Chloroplast acquisition without the gene transfer in kleptoplastic sea slugs, Plakobranchus ocellatus.</title>
        <authorList>
            <person name="Maeda T."/>
            <person name="Takahashi S."/>
            <person name="Yoshida T."/>
            <person name="Shimamura S."/>
            <person name="Takaki Y."/>
            <person name="Nagai Y."/>
            <person name="Toyoda A."/>
            <person name="Suzuki Y."/>
            <person name="Arimoto A."/>
            <person name="Ishii H."/>
            <person name="Satoh N."/>
            <person name="Nishiyama T."/>
            <person name="Hasebe M."/>
            <person name="Maruyama T."/>
            <person name="Minagawa J."/>
            <person name="Obokata J."/>
            <person name="Shigenobu S."/>
        </authorList>
    </citation>
    <scope>NUCLEOTIDE SEQUENCE [LARGE SCALE GENOMIC DNA]</scope>
</reference>
<evidence type="ECO:0000256" key="4">
    <source>
        <dbReference type="ARBA" id="ARBA00023157"/>
    </source>
</evidence>
<protein>
    <submittedName>
        <fullName evidence="7">Pancreatic triacylglycerol lipase</fullName>
    </submittedName>
</protein>
<dbReference type="GO" id="GO:0016042">
    <property type="term" value="P:lipid catabolic process"/>
    <property type="evidence" value="ECO:0007669"/>
    <property type="project" value="TreeGrafter"/>
</dbReference>
<dbReference type="PANTHER" id="PTHR11610">
    <property type="entry name" value="LIPASE"/>
    <property type="match status" value="1"/>
</dbReference>
<dbReference type="Gene3D" id="3.40.50.1820">
    <property type="entry name" value="alpha/beta hydrolase"/>
    <property type="match status" value="1"/>
</dbReference>
<organism evidence="7 8">
    <name type="scientific">Plakobranchus ocellatus</name>
    <dbReference type="NCBI Taxonomy" id="259542"/>
    <lineage>
        <taxon>Eukaryota</taxon>
        <taxon>Metazoa</taxon>
        <taxon>Spiralia</taxon>
        <taxon>Lophotrochozoa</taxon>
        <taxon>Mollusca</taxon>
        <taxon>Gastropoda</taxon>
        <taxon>Heterobranchia</taxon>
        <taxon>Euthyneura</taxon>
        <taxon>Panpulmonata</taxon>
        <taxon>Sacoglossa</taxon>
        <taxon>Placobranchoidea</taxon>
        <taxon>Plakobranchidae</taxon>
        <taxon>Plakobranchus</taxon>
    </lineage>
</organism>
<sequence length="236" mass="26806">MDWWKYFLTYNDFKTRNPVLWNPPSSPLPERILSFPGTHQTKIGESAAMLPKNLSTNGRVTRRLVRTILPVFLQLVLSSCLLCVNAHSIQKRSTVCYQHIGCFSNTGAFASAQRPLTVTPASPDSIRTRFLLYTREDRTSGEPLDARYLDRTHFINQWTHFKVRPTKIIIHGFLDSPFLVTWLSDFTNELLVLDDFNVVTVDWSLGNLPPYTQATANTRVVGAQIALLIDLLVVSL</sequence>
<dbReference type="Pfam" id="PF00151">
    <property type="entry name" value="Lipase"/>
    <property type="match status" value="1"/>
</dbReference>
<keyword evidence="4" id="KW-1015">Disulfide bond</keyword>
<evidence type="ECO:0000256" key="1">
    <source>
        <dbReference type="ARBA" id="ARBA00004613"/>
    </source>
</evidence>
<name>A0AAV3ZMN8_9GAST</name>
<gene>
    <name evidence="7" type="ORF">PoB_002375100</name>
</gene>
<evidence type="ECO:0000256" key="2">
    <source>
        <dbReference type="ARBA" id="ARBA00010701"/>
    </source>
</evidence>
<comment type="caution">
    <text evidence="7">The sequence shown here is derived from an EMBL/GenBank/DDBJ whole genome shotgun (WGS) entry which is preliminary data.</text>
</comment>
<dbReference type="GO" id="GO:0005615">
    <property type="term" value="C:extracellular space"/>
    <property type="evidence" value="ECO:0007669"/>
    <property type="project" value="TreeGrafter"/>
</dbReference>
<comment type="similarity">
    <text evidence="2 5">Belongs to the AB hydrolase superfamily. Lipase family.</text>
</comment>
<dbReference type="InterPro" id="IPR002331">
    <property type="entry name" value="Lipase_panc"/>
</dbReference>
<dbReference type="EMBL" id="BLXT01002742">
    <property type="protein sequence ID" value="GFN97245.1"/>
    <property type="molecule type" value="Genomic_DNA"/>
</dbReference>
<evidence type="ECO:0000256" key="3">
    <source>
        <dbReference type="ARBA" id="ARBA00022525"/>
    </source>
</evidence>
<dbReference type="InterPro" id="IPR013818">
    <property type="entry name" value="Lipase"/>
</dbReference>
<dbReference type="AlphaFoldDB" id="A0AAV3ZMN8"/>